<keyword evidence="2" id="KW-0808">Transferase</keyword>
<evidence type="ECO:0000256" key="1">
    <source>
        <dbReference type="ARBA" id="ARBA00022478"/>
    </source>
</evidence>
<reference evidence="5" key="1">
    <citation type="submission" date="2017-03" db="EMBL/GenBank/DDBJ databases">
        <title>The mitochondrial genome of the carnivorous plant Utricularia reniformis (Lentibulariaceae): structure, comparative analysis and evolutionary landmarks.</title>
        <authorList>
            <person name="Silva S.R."/>
            <person name="Alvarenga D.O."/>
            <person name="Michael T.P."/>
            <person name="Miranda V.F.O."/>
            <person name="Varani A.M."/>
        </authorList>
    </citation>
    <scope>NUCLEOTIDE SEQUENCE</scope>
</reference>
<name>A0A1Y0B2E9_9LAMI</name>
<dbReference type="EMBL" id="KY774314">
    <property type="protein sequence ID" value="ART31570.1"/>
    <property type="molecule type" value="Genomic_DNA"/>
</dbReference>
<proteinExistence type="predicted"/>
<dbReference type="InterPro" id="IPR050254">
    <property type="entry name" value="RNA_pol_beta''_euk"/>
</dbReference>
<dbReference type="PANTHER" id="PTHR34995">
    <property type="entry name" value="DNA-DIRECTED RNA POLYMERASE SUBUNIT BETA"/>
    <property type="match status" value="1"/>
</dbReference>
<evidence type="ECO:0000256" key="2">
    <source>
        <dbReference type="ARBA" id="ARBA00022679"/>
    </source>
</evidence>
<accession>A0A1Y0B2E9</accession>
<dbReference type="PANTHER" id="PTHR34995:SF1">
    <property type="entry name" value="DNA-DIRECTED RNA POLYMERASE SUBUNIT BETA"/>
    <property type="match status" value="1"/>
</dbReference>
<dbReference type="GO" id="GO:0000428">
    <property type="term" value="C:DNA-directed RNA polymerase complex"/>
    <property type="evidence" value="ECO:0007669"/>
    <property type="project" value="UniProtKB-KW"/>
</dbReference>
<keyword evidence="3" id="KW-0548">Nucleotidyltransferase</keyword>
<geneLocation type="mitochondrion" evidence="5"/>
<keyword evidence="5" id="KW-0496">Mitochondrion</keyword>
<dbReference type="GO" id="GO:0016779">
    <property type="term" value="F:nucleotidyltransferase activity"/>
    <property type="evidence" value="ECO:0007669"/>
    <property type="project" value="UniProtKB-KW"/>
</dbReference>
<sequence>MRRVIIFGCPIFCCMIVRDKNSFLFGKVKKDDRISSYSDLGRIICTGRGNLNDTPILYQNYALFSKRRRNRFIIPLQSIQERENTLKAPSGISVEIPVFSV</sequence>
<organism evidence="5">
    <name type="scientific">Utricularia reniformis</name>
    <dbReference type="NCBI Taxonomy" id="192314"/>
    <lineage>
        <taxon>Eukaryota</taxon>
        <taxon>Viridiplantae</taxon>
        <taxon>Streptophyta</taxon>
        <taxon>Embryophyta</taxon>
        <taxon>Tracheophyta</taxon>
        <taxon>Spermatophyta</taxon>
        <taxon>Magnoliopsida</taxon>
        <taxon>eudicotyledons</taxon>
        <taxon>Gunneridae</taxon>
        <taxon>Pentapetalae</taxon>
        <taxon>asterids</taxon>
        <taxon>lamiids</taxon>
        <taxon>Lamiales</taxon>
        <taxon>Lentibulariaceae</taxon>
        <taxon>Utricularia</taxon>
    </lineage>
</organism>
<dbReference type="AlphaFoldDB" id="A0A1Y0B2E9"/>
<gene>
    <name evidence="5" type="ORF">AEK19_MT1374</name>
</gene>
<keyword evidence="1" id="KW-0240">DNA-directed RNA polymerase</keyword>
<keyword evidence="4" id="KW-0804">Transcription</keyword>
<evidence type="ECO:0000313" key="5">
    <source>
        <dbReference type="EMBL" id="ART31570.1"/>
    </source>
</evidence>
<protein>
    <submittedName>
        <fullName evidence="5">Uncharacterized protein</fullName>
    </submittedName>
</protein>
<evidence type="ECO:0000256" key="4">
    <source>
        <dbReference type="ARBA" id="ARBA00023163"/>
    </source>
</evidence>
<evidence type="ECO:0000256" key="3">
    <source>
        <dbReference type="ARBA" id="ARBA00022695"/>
    </source>
</evidence>